<evidence type="ECO:0000313" key="3">
    <source>
        <dbReference type="EMBL" id="RKQ86480.1"/>
    </source>
</evidence>
<feature type="region of interest" description="Disordered" evidence="1">
    <location>
        <begin position="347"/>
        <end position="373"/>
    </location>
</feature>
<accession>A0A660L4K3</accession>
<sequence>MPRTVLLLLAVTALVLPSAAVAATPTTTTVTPSAVTSVYGDETLTFLAQVAGTNGVPTGFVQFLVNGEAYTEPRALDALGRAQELFPEFYLDVGDDVSARYLGNGVDESSQGDATFTILPARTQVAVATSPRPTLAGEPVTIIVKVDNASTALPAWGTAALVVDGAVEAEFPVDEGTLTVTGGEDLAAGTHTFEVRFTNPAGDFEPSSGTTTHTVQGRTLPVQPPPPFNPPPPPRLMPPPVATPAPTAPFAVLRHTTKAATGAVSLLTQLPAAGTVTAHASAAGVPKWGTVSKVVTAAGRVTLVVNPSAKARRKLAKGKSVKVTVQLRFQPAAGGAARTLTRRVTVKATKTAKGSRAPSRGSWRLASPSGAPR</sequence>
<proteinExistence type="predicted"/>
<organism evidence="3 4">
    <name type="scientific">Solirubrobacter pauli</name>
    <dbReference type="NCBI Taxonomy" id="166793"/>
    <lineage>
        <taxon>Bacteria</taxon>
        <taxon>Bacillati</taxon>
        <taxon>Actinomycetota</taxon>
        <taxon>Thermoleophilia</taxon>
        <taxon>Solirubrobacterales</taxon>
        <taxon>Solirubrobacteraceae</taxon>
        <taxon>Solirubrobacter</taxon>
    </lineage>
</organism>
<keyword evidence="4" id="KW-1185">Reference proteome</keyword>
<feature type="chain" id="PRO_5025058439" description="Ig-like domain-containing protein" evidence="2">
    <location>
        <begin position="23"/>
        <end position="373"/>
    </location>
</feature>
<feature type="compositionally biased region" description="Pro residues" evidence="1">
    <location>
        <begin position="222"/>
        <end position="236"/>
    </location>
</feature>
<protein>
    <recommendedName>
        <fullName evidence="5">Ig-like domain-containing protein</fullName>
    </recommendedName>
</protein>
<dbReference type="EMBL" id="RBIL01000002">
    <property type="protein sequence ID" value="RKQ86480.1"/>
    <property type="molecule type" value="Genomic_DNA"/>
</dbReference>
<dbReference type="RefSeq" id="WP_121254246.1">
    <property type="nucleotide sequence ID" value="NZ_RBIL01000002.1"/>
</dbReference>
<feature type="region of interest" description="Disordered" evidence="1">
    <location>
        <begin position="200"/>
        <end position="236"/>
    </location>
</feature>
<feature type="signal peptide" evidence="2">
    <location>
        <begin position="1"/>
        <end position="22"/>
    </location>
</feature>
<reference evidence="3 4" key="1">
    <citation type="submission" date="2018-10" db="EMBL/GenBank/DDBJ databases">
        <title>Genomic Encyclopedia of Archaeal and Bacterial Type Strains, Phase II (KMG-II): from individual species to whole genera.</title>
        <authorList>
            <person name="Goeker M."/>
        </authorList>
    </citation>
    <scope>NUCLEOTIDE SEQUENCE [LARGE SCALE GENOMIC DNA]</scope>
    <source>
        <strain evidence="3 4">DSM 14954</strain>
    </source>
</reference>
<evidence type="ECO:0000313" key="4">
    <source>
        <dbReference type="Proteomes" id="UP000278962"/>
    </source>
</evidence>
<feature type="compositionally biased region" description="Polar residues" evidence="1">
    <location>
        <begin position="207"/>
        <end position="217"/>
    </location>
</feature>
<dbReference type="AlphaFoldDB" id="A0A660L4K3"/>
<keyword evidence="2" id="KW-0732">Signal</keyword>
<comment type="caution">
    <text evidence="3">The sequence shown here is derived from an EMBL/GenBank/DDBJ whole genome shotgun (WGS) entry which is preliminary data.</text>
</comment>
<dbReference type="OrthoDB" id="5116909at2"/>
<evidence type="ECO:0000256" key="1">
    <source>
        <dbReference type="SAM" id="MobiDB-lite"/>
    </source>
</evidence>
<gene>
    <name evidence="3" type="ORF">C8N24_4492</name>
</gene>
<evidence type="ECO:0008006" key="5">
    <source>
        <dbReference type="Google" id="ProtNLM"/>
    </source>
</evidence>
<name>A0A660L4K3_9ACTN</name>
<evidence type="ECO:0000256" key="2">
    <source>
        <dbReference type="SAM" id="SignalP"/>
    </source>
</evidence>
<dbReference type="Proteomes" id="UP000278962">
    <property type="component" value="Unassembled WGS sequence"/>
</dbReference>